<dbReference type="Gene3D" id="1.10.10.60">
    <property type="entry name" value="Homeodomain-like"/>
    <property type="match status" value="1"/>
</dbReference>
<accession>A0A165L1V2</accession>
<sequence length="193" mass="21198">MSPRIGMDLNIIVKAAIQLADREGMSEVTLATLAKSLHVRPPSLYNHVKGGLPALKIEMAKRGYSQLNRRLTDASVGRSMDAAVLAFGMAYVQFVRDHPGLYEAMLMVAVGADEELQDIQDQSIRIITQVMEGYGLGEHGTLHAVRGLRSILHGFASLEQHGEFGLPLEKDESLTKSINAFLAGIHWFKDSNE</sequence>
<organism evidence="4 5">
    <name type="scientific">Rossellomorea marisflavi</name>
    <dbReference type="NCBI Taxonomy" id="189381"/>
    <lineage>
        <taxon>Bacteria</taxon>
        <taxon>Bacillati</taxon>
        <taxon>Bacillota</taxon>
        <taxon>Bacilli</taxon>
        <taxon>Bacillales</taxon>
        <taxon>Bacillaceae</taxon>
        <taxon>Rossellomorea</taxon>
    </lineage>
</organism>
<evidence type="ECO:0000256" key="2">
    <source>
        <dbReference type="ARBA" id="ARBA00023163"/>
    </source>
</evidence>
<dbReference type="RefSeq" id="WP_063190798.1">
    <property type="nucleotide sequence ID" value="NZ_JAMQJC010000011.1"/>
</dbReference>
<dbReference type="Pfam" id="PF13305">
    <property type="entry name" value="TetR_C_33"/>
    <property type="match status" value="1"/>
</dbReference>
<reference evidence="5" key="1">
    <citation type="submission" date="2016-01" db="EMBL/GenBank/DDBJ databases">
        <title>Whole genome sequencing of Bhargavaea cecembensis T14.</title>
        <authorList>
            <person name="Hong K.W."/>
        </authorList>
    </citation>
    <scope>NUCLEOTIDE SEQUENCE [LARGE SCALE GENOMIC DNA]</scope>
    <source>
        <strain evidence="5">M19</strain>
    </source>
</reference>
<feature type="domain" description="HTH-type transcriptional regulator MT1864/Rv1816-like C-terminal" evidence="3">
    <location>
        <begin position="85"/>
        <end position="180"/>
    </location>
</feature>
<evidence type="ECO:0000313" key="5">
    <source>
        <dbReference type="Proteomes" id="UP000076510"/>
    </source>
</evidence>
<dbReference type="SUPFAM" id="SSF46689">
    <property type="entry name" value="Homeodomain-like"/>
    <property type="match status" value="1"/>
</dbReference>
<dbReference type="InterPro" id="IPR036271">
    <property type="entry name" value="Tet_transcr_reg_TetR-rel_C_sf"/>
</dbReference>
<dbReference type="Proteomes" id="UP000076510">
    <property type="component" value="Unassembled WGS sequence"/>
</dbReference>
<keyword evidence="1" id="KW-0805">Transcription regulation</keyword>
<proteinExistence type="predicted"/>
<dbReference type="InterPro" id="IPR009057">
    <property type="entry name" value="Homeodomain-like_sf"/>
</dbReference>
<evidence type="ECO:0000313" key="4">
    <source>
        <dbReference type="EMBL" id="KZE50762.1"/>
    </source>
</evidence>
<dbReference type="SUPFAM" id="SSF48498">
    <property type="entry name" value="Tetracyclin repressor-like, C-terminal domain"/>
    <property type="match status" value="1"/>
</dbReference>
<name>A0A165L1V2_9BACI</name>
<dbReference type="EMBL" id="LQQY01000009">
    <property type="protein sequence ID" value="KZE50762.1"/>
    <property type="molecule type" value="Genomic_DNA"/>
</dbReference>
<dbReference type="AlphaFoldDB" id="A0A165L1V2"/>
<gene>
    <name evidence="4" type="ORF">AV649_15360</name>
</gene>
<protein>
    <submittedName>
        <fullName evidence="4">TetR family transcriptional regulator</fullName>
    </submittedName>
</protein>
<comment type="caution">
    <text evidence="4">The sequence shown here is derived from an EMBL/GenBank/DDBJ whole genome shotgun (WGS) entry which is preliminary data.</text>
</comment>
<keyword evidence="2" id="KW-0804">Transcription</keyword>
<dbReference type="InterPro" id="IPR025996">
    <property type="entry name" value="MT1864/Rv1816-like_C"/>
</dbReference>
<evidence type="ECO:0000259" key="3">
    <source>
        <dbReference type="Pfam" id="PF13305"/>
    </source>
</evidence>
<dbReference type="OrthoDB" id="71867at2"/>
<evidence type="ECO:0000256" key="1">
    <source>
        <dbReference type="ARBA" id="ARBA00023015"/>
    </source>
</evidence>
<dbReference type="Gene3D" id="1.10.357.10">
    <property type="entry name" value="Tetracycline Repressor, domain 2"/>
    <property type="match status" value="1"/>
</dbReference>